<evidence type="ECO:0000256" key="3">
    <source>
        <dbReference type="SAM" id="MobiDB-lite"/>
    </source>
</evidence>
<dbReference type="GO" id="GO:0043271">
    <property type="term" value="P:negative regulation of monoatomic ion transport"/>
    <property type="evidence" value="ECO:0007669"/>
    <property type="project" value="TreeGrafter"/>
</dbReference>
<evidence type="ECO:0000256" key="1">
    <source>
        <dbReference type="ARBA" id="ARBA00004496"/>
    </source>
</evidence>
<dbReference type="GO" id="GO:0016301">
    <property type="term" value="F:kinase activity"/>
    <property type="evidence" value="ECO:0007669"/>
    <property type="project" value="UniProtKB-KW"/>
</dbReference>
<dbReference type="Proteomes" id="UP001152795">
    <property type="component" value="Unassembled WGS sequence"/>
</dbReference>
<dbReference type="InterPro" id="IPR001683">
    <property type="entry name" value="PX_dom"/>
</dbReference>
<dbReference type="Gene3D" id="1.10.510.10">
    <property type="entry name" value="Transferase(Phosphotransferase) domain 1"/>
    <property type="match status" value="1"/>
</dbReference>
<reference evidence="4" key="1">
    <citation type="submission" date="2020-04" db="EMBL/GenBank/DDBJ databases">
        <authorList>
            <person name="Alioto T."/>
            <person name="Alioto T."/>
            <person name="Gomez Garrido J."/>
        </authorList>
    </citation>
    <scope>NUCLEOTIDE SEQUENCE</scope>
    <source>
        <strain evidence="4">A484AB</strain>
    </source>
</reference>
<dbReference type="AlphaFoldDB" id="A0A6S7JTV0"/>
<comment type="caution">
    <text evidence="4">The sequence shown here is derived from an EMBL/GenBank/DDBJ whole genome shotgun (WGS) entry which is preliminary data.</text>
</comment>
<dbReference type="EMBL" id="CACRXK020021830">
    <property type="protein sequence ID" value="CAB4036246.1"/>
    <property type="molecule type" value="Genomic_DNA"/>
</dbReference>
<comment type="subcellular location">
    <subcellularLocation>
        <location evidence="1">Cytoplasm</location>
    </subcellularLocation>
</comment>
<dbReference type="SMART" id="SM00312">
    <property type="entry name" value="PX"/>
    <property type="match status" value="1"/>
</dbReference>
<dbReference type="GO" id="GO:0008333">
    <property type="term" value="P:endosome to lysosome transport"/>
    <property type="evidence" value="ECO:0007669"/>
    <property type="project" value="TreeGrafter"/>
</dbReference>
<protein>
    <submittedName>
        <fullName evidence="4">PX domain-containing kinase</fullName>
    </submittedName>
</protein>
<feature type="region of interest" description="Disordered" evidence="3">
    <location>
        <begin position="445"/>
        <end position="488"/>
    </location>
</feature>
<dbReference type="InterPro" id="IPR036871">
    <property type="entry name" value="PX_dom_sf"/>
</dbReference>
<name>A0A6S7JTV0_PARCT</name>
<sequence>MALLEKRKSSSRLDDTIPLTCHIEGRDKNDSYVEYSIKVQRGPNPENQWKVLHRYTDFDSMNKVLETSGATLSLPPKKMFGNMDNAFIAERLTGLQQYLNSIAQEPMFVRHECFKRFMDPKNYPPNMDDEAAEQVAMFYRSEPSWELVENLPDIGWRIRKHYFLTKYAGATQKNDRQILSWVEYGPDLYLSMDKDLPAAMKLLTNILHPYICPIRIATAHEKGAVIVRDFRQSGTLKDFICKAKPKLGHLKKYCYPKLPVTMQLEDIRRCGRQILEALKTLQDKGFPYGHLHTGNIIMEGNVARLLDIENGLLGVPSIHRHHLLELKKIQNLEQQDVYCFGHVLYEMTFGKELRAPTTDEIPPNCPPLLEPILSSILTPDACKGNIPTVSELLQLPFFADVQLGPEEKMSLKIPSKLKEALKQVKDGIEQRLRDDQKLLSQFRRYSKAQAKATSKEEKDKRRHQRKQIKKQESLAENPTSNSTKPPMS</sequence>
<dbReference type="SUPFAM" id="SSF56112">
    <property type="entry name" value="Protein kinase-like (PK-like)"/>
    <property type="match status" value="1"/>
</dbReference>
<keyword evidence="4" id="KW-0808">Transferase</keyword>
<gene>
    <name evidence="4" type="ORF">PACLA_8A019492</name>
</gene>
<dbReference type="Pfam" id="PF00787">
    <property type="entry name" value="PX"/>
    <property type="match status" value="1"/>
</dbReference>
<dbReference type="GO" id="GO:0005886">
    <property type="term" value="C:plasma membrane"/>
    <property type="evidence" value="ECO:0007669"/>
    <property type="project" value="TreeGrafter"/>
</dbReference>
<accession>A0A6S7JTV0</accession>
<evidence type="ECO:0000313" key="5">
    <source>
        <dbReference type="Proteomes" id="UP001152795"/>
    </source>
</evidence>
<dbReference type="PANTHER" id="PTHR22999:SF40">
    <property type="entry name" value="PX DOMAIN-CONTAINING PROTEIN KINASE-LIKE PROTEIN"/>
    <property type="match status" value="1"/>
</dbReference>
<keyword evidence="2" id="KW-0963">Cytoplasm</keyword>
<dbReference type="GO" id="GO:0006622">
    <property type="term" value="P:protein targeting to lysosome"/>
    <property type="evidence" value="ECO:0007669"/>
    <property type="project" value="TreeGrafter"/>
</dbReference>
<keyword evidence="4" id="KW-0418">Kinase</keyword>
<dbReference type="GO" id="GO:0045022">
    <property type="term" value="P:early endosome to late endosome transport"/>
    <property type="evidence" value="ECO:0007669"/>
    <property type="project" value="TreeGrafter"/>
</dbReference>
<proteinExistence type="predicted"/>
<evidence type="ECO:0000256" key="2">
    <source>
        <dbReference type="ARBA" id="ARBA00022490"/>
    </source>
</evidence>
<dbReference type="Gene3D" id="3.30.1520.10">
    <property type="entry name" value="Phox-like domain"/>
    <property type="match status" value="1"/>
</dbReference>
<organism evidence="4 5">
    <name type="scientific">Paramuricea clavata</name>
    <name type="common">Red gorgonian</name>
    <name type="synonym">Violescent sea-whip</name>
    <dbReference type="NCBI Taxonomy" id="317549"/>
    <lineage>
        <taxon>Eukaryota</taxon>
        <taxon>Metazoa</taxon>
        <taxon>Cnidaria</taxon>
        <taxon>Anthozoa</taxon>
        <taxon>Octocorallia</taxon>
        <taxon>Malacalcyonacea</taxon>
        <taxon>Plexauridae</taxon>
        <taxon>Paramuricea</taxon>
    </lineage>
</organism>
<keyword evidence="5" id="KW-1185">Reference proteome</keyword>
<dbReference type="SUPFAM" id="SSF64268">
    <property type="entry name" value="PX domain"/>
    <property type="match status" value="1"/>
</dbReference>
<dbReference type="GO" id="GO:0005770">
    <property type="term" value="C:late endosome"/>
    <property type="evidence" value="ECO:0007669"/>
    <property type="project" value="TreeGrafter"/>
</dbReference>
<dbReference type="GO" id="GO:0005769">
    <property type="term" value="C:early endosome"/>
    <property type="evidence" value="ECO:0007669"/>
    <property type="project" value="TreeGrafter"/>
</dbReference>
<evidence type="ECO:0000313" key="4">
    <source>
        <dbReference type="EMBL" id="CAB4036246.1"/>
    </source>
</evidence>
<dbReference type="PANTHER" id="PTHR22999">
    <property type="entry name" value="PX SERINE/THREONINE KINASE PXK"/>
    <property type="match status" value="1"/>
</dbReference>
<dbReference type="InterPro" id="IPR011009">
    <property type="entry name" value="Kinase-like_dom_sf"/>
</dbReference>
<feature type="compositionally biased region" description="Polar residues" evidence="3">
    <location>
        <begin position="474"/>
        <end position="488"/>
    </location>
</feature>
<dbReference type="InterPro" id="IPR051837">
    <property type="entry name" value="SortingNexin/PXDomain-PKLike"/>
</dbReference>
<dbReference type="GO" id="GO:0035091">
    <property type="term" value="F:phosphatidylinositol binding"/>
    <property type="evidence" value="ECO:0007669"/>
    <property type="project" value="InterPro"/>
</dbReference>
<dbReference type="PROSITE" id="PS50195">
    <property type="entry name" value="PX"/>
    <property type="match status" value="1"/>
</dbReference>